<dbReference type="Proteomes" id="UP001230005">
    <property type="component" value="Unassembled WGS sequence"/>
</dbReference>
<accession>A0ABT9ZWM8</accession>
<proteinExistence type="predicted"/>
<evidence type="ECO:0000313" key="3">
    <source>
        <dbReference type="Proteomes" id="UP001230005"/>
    </source>
</evidence>
<evidence type="ECO:0000256" key="1">
    <source>
        <dbReference type="SAM" id="MobiDB-lite"/>
    </source>
</evidence>
<keyword evidence="3" id="KW-1185">Reference proteome</keyword>
<dbReference type="InterPro" id="IPR046929">
    <property type="entry name" value="HTH_Tnp"/>
</dbReference>
<reference evidence="2 3" key="1">
    <citation type="submission" date="2023-07" db="EMBL/GenBank/DDBJ databases">
        <title>Genomic Encyclopedia of Type Strains, Phase IV (KMG-IV): sequencing the most valuable type-strain genomes for metagenomic binning, comparative biology and taxonomic classification.</title>
        <authorList>
            <person name="Goeker M."/>
        </authorList>
    </citation>
    <scope>NUCLEOTIDE SEQUENCE [LARGE SCALE GENOMIC DNA]</scope>
    <source>
        <strain evidence="2 3">DSM 9768</strain>
    </source>
</reference>
<comment type="caution">
    <text evidence="2">The sequence shown here is derived from an EMBL/GenBank/DDBJ whole genome shotgun (WGS) entry which is preliminary data.</text>
</comment>
<dbReference type="EMBL" id="JAUSUG010000011">
    <property type="protein sequence ID" value="MDQ0255633.1"/>
    <property type="molecule type" value="Genomic_DNA"/>
</dbReference>
<dbReference type="Pfam" id="PF20310">
    <property type="entry name" value="HTH_Tnp_2"/>
    <property type="match status" value="1"/>
</dbReference>
<evidence type="ECO:0000313" key="2">
    <source>
        <dbReference type="EMBL" id="MDQ0255633.1"/>
    </source>
</evidence>
<protein>
    <recommendedName>
        <fullName evidence="4">Transposase</fullName>
    </recommendedName>
</protein>
<feature type="region of interest" description="Disordered" evidence="1">
    <location>
        <begin position="81"/>
        <end position="105"/>
    </location>
</feature>
<sequence length="139" mass="16363">MSKDLFTSKEIEILSNNKYVKSVSMNSITYTDEFRLVFITEYEKGKIPNQIFQECGFDISIVGYKRIKAASHRWRSKFKDSGIDGIRDTRKGNSGRSSSKELSLEEKYERMKAKIKLLEVENELLKKLDLEERRLRKKK</sequence>
<organism evidence="2 3">
    <name type="scientific">Evansella vedderi</name>
    <dbReference type="NCBI Taxonomy" id="38282"/>
    <lineage>
        <taxon>Bacteria</taxon>
        <taxon>Bacillati</taxon>
        <taxon>Bacillota</taxon>
        <taxon>Bacilli</taxon>
        <taxon>Bacillales</taxon>
        <taxon>Bacillaceae</taxon>
        <taxon>Evansella</taxon>
    </lineage>
</organism>
<dbReference type="SUPFAM" id="SSF46689">
    <property type="entry name" value="Homeodomain-like"/>
    <property type="match status" value="1"/>
</dbReference>
<gene>
    <name evidence="2" type="ORF">J2S74_003015</name>
</gene>
<evidence type="ECO:0008006" key="4">
    <source>
        <dbReference type="Google" id="ProtNLM"/>
    </source>
</evidence>
<name>A0ABT9ZWM8_9BACI</name>
<feature type="compositionally biased region" description="Basic and acidic residues" evidence="1">
    <location>
        <begin position="81"/>
        <end position="91"/>
    </location>
</feature>
<dbReference type="InterPro" id="IPR009057">
    <property type="entry name" value="Homeodomain-like_sf"/>
</dbReference>